<dbReference type="AlphaFoldDB" id="A0A1B6KFS6"/>
<accession>A0A1B6KFS6</accession>
<name>A0A1B6KFS6_9HEMI</name>
<sequence>KIHEILICGLIHNKLSKEAMLHRLIKLQPVYFIVSLILSENYKINGSTMMIHDTLPVYNESVSPRDSNNGNLLESVIDFGLISSTENQKRNTIKTLNESLYSAHRNLKYNTSEDYKRNHEALNGNYVNNMTYPSVNRSENVLSSRPESVDSQVKILGRRKVYAGEGNKTTNYSSSDEIVPRCIGLGLMGGAMGAAKIGGLGLMGGAMGAAKIGVLGAGKVAKLGALGVGKVAKMGALGAATMGTMGVAKIGVLGAG</sequence>
<evidence type="ECO:0000313" key="1">
    <source>
        <dbReference type="EMBL" id="JAT10275.1"/>
    </source>
</evidence>
<organism evidence="1">
    <name type="scientific">Graphocephala atropunctata</name>
    <dbReference type="NCBI Taxonomy" id="36148"/>
    <lineage>
        <taxon>Eukaryota</taxon>
        <taxon>Metazoa</taxon>
        <taxon>Ecdysozoa</taxon>
        <taxon>Arthropoda</taxon>
        <taxon>Hexapoda</taxon>
        <taxon>Insecta</taxon>
        <taxon>Pterygota</taxon>
        <taxon>Neoptera</taxon>
        <taxon>Paraneoptera</taxon>
        <taxon>Hemiptera</taxon>
        <taxon>Auchenorrhyncha</taxon>
        <taxon>Membracoidea</taxon>
        <taxon>Cicadellidae</taxon>
        <taxon>Cicadellinae</taxon>
        <taxon>Cicadellini</taxon>
        <taxon>Graphocephala</taxon>
    </lineage>
</organism>
<protein>
    <submittedName>
        <fullName evidence="1">Uncharacterized protein</fullName>
    </submittedName>
</protein>
<feature type="non-terminal residue" evidence="1">
    <location>
        <position position="1"/>
    </location>
</feature>
<gene>
    <name evidence="1" type="ORF">g.51783</name>
</gene>
<feature type="non-terminal residue" evidence="1">
    <location>
        <position position="256"/>
    </location>
</feature>
<proteinExistence type="predicted"/>
<reference evidence="1" key="1">
    <citation type="submission" date="2015-11" db="EMBL/GenBank/DDBJ databases">
        <title>De novo transcriptome assembly of four potential Pierce s Disease insect vectors from Arizona vineyards.</title>
        <authorList>
            <person name="Tassone E.E."/>
        </authorList>
    </citation>
    <scope>NUCLEOTIDE SEQUENCE</scope>
</reference>
<dbReference type="EMBL" id="GEBQ01029702">
    <property type="protein sequence ID" value="JAT10275.1"/>
    <property type="molecule type" value="Transcribed_RNA"/>
</dbReference>